<reference evidence="1" key="4">
    <citation type="submission" date="2021-02" db="EMBL/GenBank/DDBJ databases">
        <title>Aspergillus luchuensis mut. kawachii IFO 4304 genome sequence.</title>
        <authorList>
            <person name="Mori K."/>
            <person name="Kadooka C."/>
            <person name="Goto M."/>
            <person name="Futagami T."/>
        </authorList>
    </citation>
    <scope>NUCLEOTIDE SEQUENCE</scope>
    <source>
        <strain evidence="1">IFO 4308</strain>
    </source>
</reference>
<dbReference type="KEGG" id="aluc:AKAW2_30026S"/>
<evidence type="ECO:0000313" key="1">
    <source>
        <dbReference type="EMBL" id="BCR96707.1"/>
    </source>
</evidence>
<dbReference type="EMBL" id="BCWF01000012">
    <property type="protein sequence ID" value="GAT21887.1"/>
    <property type="molecule type" value="Genomic_DNA"/>
</dbReference>
<dbReference type="GO" id="GO:0016301">
    <property type="term" value="F:kinase activity"/>
    <property type="evidence" value="ECO:0007669"/>
    <property type="project" value="UniProtKB-KW"/>
</dbReference>
<evidence type="ECO:0000313" key="4">
    <source>
        <dbReference type="Proteomes" id="UP000661280"/>
    </source>
</evidence>
<reference evidence="3" key="2">
    <citation type="submission" date="2016-02" db="EMBL/GenBank/DDBJ databases">
        <title>Genome sequencing of Aspergillus luchuensis NBRC 4314.</title>
        <authorList>
            <person name="Yamada O."/>
        </authorList>
    </citation>
    <scope>NUCLEOTIDE SEQUENCE [LARGE SCALE GENOMIC DNA]</scope>
    <source>
        <strain evidence="3">RIB 2604</strain>
    </source>
</reference>
<keyword evidence="2" id="KW-0418">Kinase</keyword>
<dbReference type="Proteomes" id="UP000075230">
    <property type="component" value="Unassembled WGS sequence"/>
</dbReference>
<dbReference type="Proteomes" id="UP000661280">
    <property type="component" value="Chromosome 3"/>
</dbReference>
<sequence>MANSAGVRNVWGGGCLISAIALSAATMPLQDHGKERIHRDRINAKIVNARCQRCCTHARNTQKSAKWPQQACTPPRATTAVGRPTRTDHEWELCACICCSQSRCGPVQPTVLVAQSSRLPG</sequence>
<evidence type="ECO:0000313" key="2">
    <source>
        <dbReference type="EMBL" id="GAT21887.1"/>
    </source>
</evidence>
<keyword evidence="2" id="KW-0808">Transferase</keyword>
<dbReference type="GeneID" id="64958032"/>
<reference evidence="2 3" key="1">
    <citation type="journal article" date="2016" name="DNA Res.">
        <title>Genome sequence of Aspergillus luchuensis NBRC 4314.</title>
        <authorList>
            <person name="Yamada O."/>
            <person name="Machida M."/>
            <person name="Hosoyama A."/>
            <person name="Goto M."/>
            <person name="Takahashi T."/>
            <person name="Futagami T."/>
            <person name="Yamagata Y."/>
            <person name="Takeuchi M."/>
            <person name="Kobayashi T."/>
            <person name="Koike H."/>
            <person name="Abe K."/>
            <person name="Asai K."/>
            <person name="Arita M."/>
            <person name="Fujita N."/>
            <person name="Fukuda K."/>
            <person name="Higa K."/>
            <person name="Horikawa H."/>
            <person name="Ishikawa T."/>
            <person name="Jinno K."/>
            <person name="Kato Y."/>
            <person name="Kirimura K."/>
            <person name="Mizutani O."/>
            <person name="Nakasone K."/>
            <person name="Sano M."/>
            <person name="Shiraishi Y."/>
            <person name="Tsukahara M."/>
            <person name="Gomi K."/>
        </authorList>
    </citation>
    <scope>NUCLEOTIDE SEQUENCE [LARGE SCALE GENOMIC DNA]</scope>
    <source>
        <strain evidence="2 3">RIB 2604</strain>
    </source>
</reference>
<evidence type="ECO:0000313" key="3">
    <source>
        <dbReference type="Proteomes" id="UP000075230"/>
    </source>
</evidence>
<reference evidence="1" key="3">
    <citation type="submission" date="2021-01" db="EMBL/GenBank/DDBJ databases">
        <authorList>
            <consortium name="Aspergillus luchuensis mut. kawachii IFO 4304 genome sequencing consortium"/>
            <person name="Kazuki M."/>
            <person name="Futagami T."/>
        </authorList>
    </citation>
    <scope>NUCLEOTIDE SEQUENCE</scope>
    <source>
        <strain evidence="1">IFO 4308</strain>
    </source>
</reference>
<name>A0A146F741_ASPKA</name>
<dbReference type="RefSeq" id="XP_041540473.1">
    <property type="nucleotide sequence ID" value="XM_041686494.1"/>
</dbReference>
<gene>
    <name evidence="1" type="ORF">AKAW2_30026S</name>
    <name evidence="2" type="ORF">RIB2604_01200360</name>
</gene>
<proteinExistence type="predicted"/>
<dbReference type="AlphaFoldDB" id="A0A146F741"/>
<organism evidence="2 3">
    <name type="scientific">Aspergillus kawachii</name>
    <name type="common">White koji mold</name>
    <name type="synonym">Aspergillus awamori var. kawachi</name>
    <dbReference type="NCBI Taxonomy" id="1069201"/>
    <lineage>
        <taxon>Eukaryota</taxon>
        <taxon>Fungi</taxon>
        <taxon>Dikarya</taxon>
        <taxon>Ascomycota</taxon>
        <taxon>Pezizomycotina</taxon>
        <taxon>Eurotiomycetes</taxon>
        <taxon>Eurotiomycetidae</taxon>
        <taxon>Eurotiales</taxon>
        <taxon>Aspergillaceae</taxon>
        <taxon>Aspergillus</taxon>
        <taxon>Aspergillus subgen. Circumdati</taxon>
    </lineage>
</organism>
<keyword evidence="4" id="KW-1185">Reference proteome</keyword>
<protein>
    <submittedName>
        <fullName evidence="2">Serine protein kinase</fullName>
    </submittedName>
</protein>
<dbReference type="EMBL" id="AP024427">
    <property type="protein sequence ID" value="BCR96707.1"/>
    <property type="molecule type" value="Genomic_DNA"/>
</dbReference>
<accession>A0A146F741</accession>